<dbReference type="Pfam" id="PF12056">
    <property type="entry name" value="DUF3537"/>
    <property type="match status" value="1"/>
</dbReference>
<keyword evidence="3" id="KW-1185">Reference proteome</keyword>
<dbReference type="PANTHER" id="PTHR31963:SF2">
    <property type="entry name" value="ZINC FINGER CONSTANS-LIKE PROTEIN (DUF3537)"/>
    <property type="match status" value="1"/>
</dbReference>
<feature type="transmembrane region" description="Helical" evidence="1">
    <location>
        <begin position="104"/>
        <end position="121"/>
    </location>
</feature>
<dbReference type="EMBL" id="VEPZ02000167">
    <property type="protein sequence ID" value="KAE8732076.1"/>
    <property type="molecule type" value="Genomic_DNA"/>
</dbReference>
<protein>
    <submittedName>
        <fullName evidence="2">Uncharacterized protein</fullName>
    </submittedName>
</protein>
<accession>A0A6A3CSR6</accession>
<gene>
    <name evidence="2" type="ORF">F3Y22_tig00002237pilonHSYRG00184</name>
</gene>
<keyword evidence="1" id="KW-0812">Transmembrane</keyword>
<name>A0A6A3CSR6_HIBSY</name>
<dbReference type="AlphaFoldDB" id="A0A6A3CSR6"/>
<proteinExistence type="predicted"/>
<organism evidence="2 3">
    <name type="scientific">Hibiscus syriacus</name>
    <name type="common">Rose of Sharon</name>
    <dbReference type="NCBI Taxonomy" id="106335"/>
    <lineage>
        <taxon>Eukaryota</taxon>
        <taxon>Viridiplantae</taxon>
        <taxon>Streptophyta</taxon>
        <taxon>Embryophyta</taxon>
        <taxon>Tracheophyta</taxon>
        <taxon>Spermatophyta</taxon>
        <taxon>Magnoliopsida</taxon>
        <taxon>eudicotyledons</taxon>
        <taxon>Gunneridae</taxon>
        <taxon>Pentapetalae</taxon>
        <taxon>rosids</taxon>
        <taxon>malvids</taxon>
        <taxon>Malvales</taxon>
        <taxon>Malvaceae</taxon>
        <taxon>Malvoideae</taxon>
        <taxon>Hibiscus</taxon>
    </lineage>
</organism>
<dbReference type="InterPro" id="IPR021924">
    <property type="entry name" value="DUF3537"/>
</dbReference>
<evidence type="ECO:0000313" key="3">
    <source>
        <dbReference type="Proteomes" id="UP000436088"/>
    </source>
</evidence>
<keyword evidence="1" id="KW-0472">Membrane</keyword>
<evidence type="ECO:0000313" key="2">
    <source>
        <dbReference type="EMBL" id="KAE8732076.1"/>
    </source>
</evidence>
<sequence length="137" mass="15190">MVAILQSSMFRCWDHSLLACSHKNSHRAQEIASFACRWHALATCSSTDASLGGSNSAGNMEVLNQPNLLHMTFSESDLDSVDFIAMSTTTQLASYMFISQKTSIWYAIYLVSIAFSVYFSYEDLGPMKNNVKLALTP</sequence>
<comment type="caution">
    <text evidence="2">The sequence shown here is derived from an EMBL/GenBank/DDBJ whole genome shotgun (WGS) entry which is preliminary data.</text>
</comment>
<keyword evidence="1" id="KW-1133">Transmembrane helix</keyword>
<evidence type="ECO:0000256" key="1">
    <source>
        <dbReference type="SAM" id="Phobius"/>
    </source>
</evidence>
<reference evidence="2" key="1">
    <citation type="submission" date="2019-09" db="EMBL/GenBank/DDBJ databases">
        <title>Draft genome information of white flower Hibiscus syriacus.</title>
        <authorList>
            <person name="Kim Y.-M."/>
        </authorList>
    </citation>
    <scope>NUCLEOTIDE SEQUENCE [LARGE SCALE GENOMIC DNA]</scope>
    <source>
        <strain evidence="2">YM2019G1</strain>
    </source>
</reference>
<dbReference type="Proteomes" id="UP000436088">
    <property type="component" value="Unassembled WGS sequence"/>
</dbReference>
<dbReference type="PANTHER" id="PTHR31963">
    <property type="entry name" value="RAS GUANINE NUCLEOTIDE EXCHANGE FACTOR K"/>
    <property type="match status" value="1"/>
</dbReference>